<dbReference type="Proteomes" id="UP000190037">
    <property type="component" value="Unassembled WGS sequence"/>
</dbReference>
<reference evidence="1 2" key="1">
    <citation type="submission" date="2017-03" db="EMBL/GenBank/DDBJ databases">
        <title>Draft genome sequence of Streptomyces scabrisporus NF3, endophyte isolated from Amphipterygium adstringens.</title>
        <authorList>
            <person name="Vazquez M."/>
            <person name="Ceapa C.D."/>
            <person name="Rodriguez Luna D."/>
            <person name="Sanchez Esquivel S."/>
        </authorList>
    </citation>
    <scope>NUCLEOTIDE SEQUENCE [LARGE SCALE GENOMIC DNA]</scope>
    <source>
        <strain evidence="1 2">NF3</strain>
    </source>
</reference>
<accession>A0A1T3NUT8</accession>
<proteinExistence type="predicted"/>
<sequence length="188" mass="20887">MGFNGDIVVLRADTPLADLAPYVGGEGHPVYAEWAYRDGWRAVHVRHFEDPYAFQGPWLTDLAARTGSPVLVCGVFESDVAHVQGLSGTDFWEGWLDPGTAASRLAQNRWHRGGGRGDFARFRDEAAAWLEEDRPRVAEAAVRWAAAAGYEVRPEPILELLGFRRDPFVEQLFFTLLNHLGLTEVPVG</sequence>
<organism evidence="1 2">
    <name type="scientific">Embleya scabrispora</name>
    <dbReference type="NCBI Taxonomy" id="159449"/>
    <lineage>
        <taxon>Bacteria</taxon>
        <taxon>Bacillati</taxon>
        <taxon>Actinomycetota</taxon>
        <taxon>Actinomycetes</taxon>
        <taxon>Kitasatosporales</taxon>
        <taxon>Streptomycetaceae</taxon>
        <taxon>Embleya</taxon>
    </lineage>
</organism>
<evidence type="ECO:0000313" key="2">
    <source>
        <dbReference type="Proteomes" id="UP000190037"/>
    </source>
</evidence>
<gene>
    <name evidence="1" type="ORF">B4N89_05930</name>
</gene>
<evidence type="ECO:0000313" key="1">
    <source>
        <dbReference type="EMBL" id="OPC80554.1"/>
    </source>
</evidence>
<name>A0A1T3NUT8_9ACTN</name>
<protein>
    <submittedName>
        <fullName evidence="1">Uncharacterized protein</fullName>
    </submittedName>
</protein>
<dbReference type="EMBL" id="MWQN01000001">
    <property type="protein sequence ID" value="OPC80554.1"/>
    <property type="molecule type" value="Genomic_DNA"/>
</dbReference>
<comment type="caution">
    <text evidence="1">The sequence shown here is derived from an EMBL/GenBank/DDBJ whole genome shotgun (WGS) entry which is preliminary data.</text>
</comment>
<dbReference type="RefSeq" id="WP_078974815.1">
    <property type="nucleotide sequence ID" value="NZ_MWQN01000001.1"/>
</dbReference>
<dbReference type="AlphaFoldDB" id="A0A1T3NUT8"/>
<keyword evidence="2" id="KW-1185">Reference proteome</keyword>
<dbReference type="OrthoDB" id="4164262at2"/>